<evidence type="ECO:0000313" key="4">
    <source>
        <dbReference type="Proteomes" id="UP000433483"/>
    </source>
</evidence>
<evidence type="ECO:0000313" key="5">
    <source>
        <dbReference type="Proteomes" id="UP000440367"/>
    </source>
</evidence>
<evidence type="ECO:0000256" key="1">
    <source>
        <dbReference type="SAM" id="MobiDB-lite"/>
    </source>
</evidence>
<evidence type="ECO:0000313" key="2">
    <source>
        <dbReference type="EMBL" id="KAE9219289.1"/>
    </source>
</evidence>
<dbReference type="Proteomes" id="UP000440367">
    <property type="component" value="Unassembled WGS sequence"/>
</dbReference>
<feature type="compositionally biased region" description="Gly residues" evidence="1">
    <location>
        <begin position="75"/>
        <end position="87"/>
    </location>
</feature>
<protein>
    <submittedName>
        <fullName evidence="2">Uncharacterized protein</fullName>
    </submittedName>
</protein>
<comment type="caution">
    <text evidence="2">The sequence shown here is derived from an EMBL/GenBank/DDBJ whole genome shotgun (WGS) entry which is preliminary data.</text>
</comment>
<reference evidence="4 5" key="1">
    <citation type="submission" date="2018-08" db="EMBL/GenBank/DDBJ databases">
        <title>Genomic investigation of the strawberry pathogen Phytophthora fragariae indicates pathogenicity is determined by transcriptional variation in three key races.</title>
        <authorList>
            <person name="Adams T.M."/>
            <person name="Armitage A.D."/>
            <person name="Sobczyk M.K."/>
            <person name="Bates H.J."/>
            <person name="Dunwell J.M."/>
            <person name="Nellist C.F."/>
            <person name="Harrison R.J."/>
        </authorList>
    </citation>
    <scope>NUCLEOTIDE SEQUENCE [LARGE SCALE GENOMIC DNA]</scope>
    <source>
        <strain evidence="3 5">BC-1</strain>
        <strain evidence="2 4">NOV-27</strain>
    </source>
</reference>
<feature type="compositionally biased region" description="Low complexity" evidence="1">
    <location>
        <begin position="14"/>
        <end position="27"/>
    </location>
</feature>
<sequence>MTTDTETRDERAQWRAASAGRAAAEAARSQKESAPVTLNTDDGGTVTLEASVITSASGSPPLGSAGAGHERGQADGNGGRPTGGGTLTGCTSTDGATTLTDDSGGRRGDGHDGGGHGNDGGRGGRAGQREATLDVGGGYDGVTGTGGGSGGVRPGRPANPQPGPAAGPARARTAAAPIVVREKVKTLKLTKFKGLNDTMPVSM</sequence>
<keyword evidence="4" id="KW-1185">Reference proteome</keyword>
<feature type="compositionally biased region" description="Gly residues" evidence="1">
    <location>
        <begin position="135"/>
        <end position="153"/>
    </location>
</feature>
<gene>
    <name evidence="3" type="ORF">PF002_g9225</name>
    <name evidence="2" type="ORF">PF005_g7921</name>
</gene>
<accession>A0A6A3YHX9</accession>
<name>A0A6A3YHX9_9STRA</name>
<dbReference type="Proteomes" id="UP000433483">
    <property type="component" value="Unassembled WGS sequence"/>
</dbReference>
<feature type="region of interest" description="Disordered" evidence="1">
    <location>
        <begin position="1"/>
        <end position="174"/>
    </location>
</feature>
<proteinExistence type="predicted"/>
<feature type="compositionally biased region" description="Gly residues" evidence="1">
    <location>
        <begin position="115"/>
        <end position="126"/>
    </location>
</feature>
<dbReference type="AlphaFoldDB" id="A0A6A3YHX9"/>
<dbReference type="EMBL" id="QXGB01000327">
    <property type="protein sequence ID" value="KAE9219289.1"/>
    <property type="molecule type" value="Genomic_DNA"/>
</dbReference>
<organism evidence="2 4">
    <name type="scientific">Phytophthora fragariae</name>
    <dbReference type="NCBI Taxonomy" id="53985"/>
    <lineage>
        <taxon>Eukaryota</taxon>
        <taxon>Sar</taxon>
        <taxon>Stramenopiles</taxon>
        <taxon>Oomycota</taxon>
        <taxon>Peronosporomycetes</taxon>
        <taxon>Peronosporales</taxon>
        <taxon>Peronosporaceae</taxon>
        <taxon>Phytophthora</taxon>
    </lineage>
</organism>
<feature type="compositionally biased region" description="Basic and acidic residues" evidence="1">
    <location>
        <begin position="1"/>
        <end position="13"/>
    </location>
</feature>
<feature type="compositionally biased region" description="Low complexity" evidence="1">
    <location>
        <begin position="55"/>
        <end position="64"/>
    </location>
</feature>
<dbReference type="EMBL" id="QXGD01000376">
    <property type="protein sequence ID" value="KAE9241497.1"/>
    <property type="molecule type" value="Genomic_DNA"/>
</dbReference>
<feature type="compositionally biased region" description="Basic and acidic residues" evidence="1">
    <location>
        <begin position="103"/>
        <end position="114"/>
    </location>
</feature>
<evidence type="ECO:0000313" key="3">
    <source>
        <dbReference type="EMBL" id="KAE9241497.1"/>
    </source>
</evidence>